<name>A0ABN9BJ06_9NEOB</name>
<keyword evidence="2" id="KW-1185">Reference proteome</keyword>
<dbReference type="Proteomes" id="UP001162483">
    <property type="component" value="Unassembled WGS sequence"/>
</dbReference>
<organism evidence="1 2">
    <name type="scientific">Staurois parvus</name>
    <dbReference type="NCBI Taxonomy" id="386267"/>
    <lineage>
        <taxon>Eukaryota</taxon>
        <taxon>Metazoa</taxon>
        <taxon>Chordata</taxon>
        <taxon>Craniata</taxon>
        <taxon>Vertebrata</taxon>
        <taxon>Euteleostomi</taxon>
        <taxon>Amphibia</taxon>
        <taxon>Batrachia</taxon>
        <taxon>Anura</taxon>
        <taxon>Neobatrachia</taxon>
        <taxon>Ranoidea</taxon>
        <taxon>Ranidae</taxon>
        <taxon>Staurois</taxon>
    </lineage>
</organism>
<gene>
    <name evidence="1" type="ORF">SPARVUS_LOCUS3021632</name>
</gene>
<evidence type="ECO:0000313" key="1">
    <source>
        <dbReference type="EMBL" id="CAI9547610.1"/>
    </source>
</evidence>
<comment type="caution">
    <text evidence="1">The sequence shown here is derived from an EMBL/GenBank/DDBJ whole genome shotgun (WGS) entry which is preliminary data.</text>
</comment>
<sequence>MTPKGRDMMGLVVLQQLEGRQFDTPCSMGSPPEHLLGDAQLLPNYKSHESLQDSVTSMTHQGKGMMGLVVLQQLEGRRFDTPARIRFCLGG</sequence>
<reference evidence="1" key="1">
    <citation type="submission" date="2023-05" db="EMBL/GenBank/DDBJ databases">
        <authorList>
            <person name="Stuckert A."/>
        </authorList>
    </citation>
    <scope>NUCLEOTIDE SEQUENCE</scope>
</reference>
<dbReference type="EMBL" id="CATNWA010004366">
    <property type="protein sequence ID" value="CAI9547610.1"/>
    <property type="molecule type" value="Genomic_DNA"/>
</dbReference>
<protein>
    <submittedName>
        <fullName evidence="1">Uncharacterized protein</fullName>
    </submittedName>
</protein>
<accession>A0ABN9BJ06</accession>
<proteinExistence type="predicted"/>
<evidence type="ECO:0000313" key="2">
    <source>
        <dbReference type="Proteomes" id="UP001162483"/>
    </source>
</evidence>
<feature type="non-terminal residue" evidence="1">
    <location>
        <position position="91"/>
    </location>
</feature>